<protein>
    <submittedName>
        <fullName evidence="1">Uncharacterized protein</fullName>
    </submittedName>
</protein>
<proteinExistence type="predicted"/>
<gene>
    <name evidence="1" type="ORF">T11_14183</name>
</gene>
<organism evidence="1 2">
    <name type="scientific">Trichinella zimbabwensis</name>
    <dbReference type="NCBI Taxonomy" id="268475"/>
    <lineage>
        <taxon>Eukaryota</taxon>
        <taxon>Metazoa</taxon>
        <taxon>Ecdysozoa</taxon>
        <taxon>Nematoda</taxon>
        <taxon>Enoplea</taxon>
        <taxon>Dorylaimia</taxon>
        <taxon>Trichinellida</taxon>
        <taxon>Trichinellidae</taxon>
        <taxon>Trichinella</taxon>
    </lineage>
</organism>
<dbReference type="AlphaFoldDB" id="A0A0V1GKR1"/>
<evidence type="ECO:0000313" key="1">
    <source>
        <dbReference type="EMBL" id="KRY98887.1"/>
    </source>
</evidence>
<sequence length="30" mass="3452">MTCTVVLKLHLSRFVGRFFSSEIDLSHQLS</sequence>
<name>A0A0V1GKR1_9BILA</name>
<accession>A0A0V1GKR1</accession>
<reference evidence="1 2" key="1">
    <citation type="submission" date="2015-01" db="EMBL/GenBank/DDBJ databases">
        <title>Evolution of Trichinella species and genotypes.</title>
        <authorList>
            <person name="Korhonen P.K."/>
            <person name="Edoardo P."/>
            <person name="Giuseppe L.R."/>
            <person name="Gasser R.B."/>
        </authorList>
    </citation>
    <scope>NUCLEOTIDE SEQUENCE [LARGE SCALE GENOMIC DNA]</scope>
    <source>
        <strain evidence="1">ISS1029</strain>
    </source>
</reference>
<dbReference type="EMBL" id="JYDP01001117">
    <property type="protein sequence ID" value="KRY98887.1"/>
    <property type="molecule type" value="Genomic_DNA"/>
</dbReference>
<keyword evidence="2" id="KW-1185">Reference proteome</keyword>
<dbReference type="Proteomes" id="UP000055024">
    <property type="component" value="Unassembled WGS sequence"/>
</dbReference>
<evidence type="ECO:0000313" key="2">
    <source>
        <dbReference type="Proteomes" id="UP000055024"/>
    </source>
</evidence>
<comment type="caution">
    <text evidence="1">The sequence shown here is derived from an EMBL/GenBank/DDBJ whole genome shotgun (WGS) entry which is preliminary data.</text>
</comment>